<dbReference type="EMBL" id="RQHV01000043">
    <property type="protein sequence ID" value="TGN10534.1"/>
    <property type="molecule type" value="Genomic_DNA"/>
</dbReference>
<dbReference type="Gene3D" id="3.40.50.1000">
    <property type="entry name" value="HAD superfamily/HAD-like"/>
    <property type="match status" value="1"/>
</dbReference>
<evidence type="ECO:0000256" key="11">
    <source>
        <dbReference type="ARBA" id="ARBA00031693"/>
    </source>
</evidence>
<evidence type="ECO:0000313" key="15">
    <source>
        <dbReference type="EMBL" id="TGN10534.1"/>
    </source>
</evidence>
<evidence type="ECO:0000256" key="2">
    <source>
        <dbReference type="ARBA" id="ARBA00005135"/>
    </source>
</evidence>
<comment type="similarity">
    <text evidence="3">Belongs to the HAD-like hydrolase superfamily. SerB family.</text>
</comment>
<evidence type="ECO:0000256" key="6">
    <source>
        <dbReference type="ARBA" id="ARBA00022605"/>
    </source>
</evidence>
<dbReference type="GO" id="GO:0000287">
    <property type="term" value="F:magnesium ion binding"/>
    <property type="evidence" value="ECO:0007669"/>
    <property type="project" value="TreeGrafter"/>
</dbReference>
<feature type="active site" description="Nucleophile" evidence="14">
    <location>
        <position position="90"/>
    </location>
</feature>
<reference evidence="15" key="1">
    <citation type="journal article" date="2019" name="PLoS Negl. Trop. Dis.">
        <title>Revisiting the worldwide diversity of Leptospira species in the environment.</title>
        <authorList>
            <person name="Vincent A.T."/>
            <person name="Schiettekatte O."/>
            <person name="Bourhy P."/>
            <person name="Veyrier F.J."/>
            <person name="Picardeau M."/>
        </authorList>
    </citation>
    <scope>NUCLEOTIDE SEQUENCE [LARGE SCALE GENOMIC DNA]</scope>
    <source>
        <strain evidence="15">201400974</strain>
    </source>
</reference>
<evidence type="ECO:0000256" key="3">
    <source>
        <dbReference type="ARBA" id="ARBA00009184"/>
    </source>
</evidence>
<dbReference type="UniPathway" id="UPA00135">
    <property type="reaction ID" value="UER00198"/>
</dbReference>
<dbReference type="SFLD" id="SFLDS00003">
    <property type="entry name" value="Haloacid_Dehalogenase"/>
    <property type="match status" value="1"/>
</dbReference>
<dbReference type="InterPro" id="IPR004469">
    <property type="entry name" value="PSP"/>
</dbReference>
<organism evidence="15 16">
    <name type="scientific">Leptospira ilyithenensis</name>
    <dbReference type="NCBI Taxonomy" id="2484901"/>
    <lineage>
        <taxon>Bacteria</taxon>
        <taxon>Pseudomonadati</taxon>
        <taxon>Spirochaetota</taxon>
        <taxon>Spirochaetia</taxon>
        <taxon>Leptospirales</taxon>
        <taxon>Leptospiraceae</taxon>
        <taxon>Leptospira</taxon>
    </lineage>
</organism>
<dbReference type="InterPro" id="IPR036412">
    <property type="entry name" value="HAD-like_sf"/>
</dbReference>
<dbReference type="OrthoDB" id="9790031at2"/>
<comment type="catalytic activity">
    <reaction evidence="13">
        <text>O-phospho-D-serine + H2O = D-serine + phosphate</text>
        <dbReference type="Rhea" id="RHEA:24873"/>
        <dbReference type="ChEBI" id="CHEBI:15377"/>
        <dbReference type="ChEBI" id="CHEBI:35247"/>
        <dbReference type="ChEBI" id="CHEBI:43474"/>
        <dbReference type="ChEBI" id="CHEBI:58680"/>
        <dbReference type="EC" id="3.1.3.3"/>
    </reaction>
</comment>
<accession>A0A4R9LSY2</accession>
<dbReference type="GO" id="GO:0036424">
    <property type="term" value="F:L-phosphoserine phosphatase activity"/>
    <property type="evidence" value="ECO:0007669"/>
    <property type="project" value="InterPro"/>
</dbReference>
<dbReference type="EC" id="3.1.3.3" evidence="4"/>
<dbReference type="SFLD" id="SFLDF00029">
    <property type="entry name" value="phosphoserine_phosphatase"/>
    <property type="match status" value="1"/>
</dbReference>
<dbReference type="InterPro" id="IPR023214">
    <property type="entry name" value="HAD_sf"/>
</dbReference>
<gene>
    <name evidence="15" type="primary">serB</name>
    <name evidence="15" type="ORF">EHS11_09610</name>
</gene>
<dbReference type="SFLD" id="SFLDG01137">
    <property type="entry name" value="C1.6.1:_Phosphoserine_Phosphat"/>
    <property type="match status" value="1"/>
</dbReference>
<proteinExistence type="inferred from homology"/>
<evidence type="ECO:0000256" key="10">
    <source>
        <dbReference type="ARBA" id="ARBA00023299"/>
    </source>
</evidence>
<dbReference type="SFLD" id="SFLDG01136">
    <property type="entry name" value="C1.6:_Phosphoserine_Phosphatas"/>
    <property type="match status" value="1"/>
</dbReference>
<protein>
    <recommendedName>
        <fullName evidence="5">Phosphoserine phosphatase</fullName>
        <ecNumber evidence="4">3.1.3.3</ecNumber>
    </recommendedName>
    <alternativeName>
        <fullName evidence="11">O-phosphoserine phosphohydrolase</fullName>
    </alternativeName>
</protein>
<keyword evidence="8 15" id="KW-0378">Hydrolase</keyword>
<evidence type="ECO:0000256" key="4">
    <source>
        <dbReference type="ARBA" id="ARBA00012640"/>
    </source>
</evidence>
<dbReference type="RefSeq" id="WP_135764166.1">
    <property type="nucleotide sequence ID" value="NZ_RQHV01000043.1"/>
</dbReference>
<dbReference type="Pfam" id="PF12710">
    <property type="entry name" value="HAD"/>
    <property type="match status" value="1"/>
</dbReference>
<keyword evidence="9" id="KW-0460">Magnesium</keyword>
<dbReference type="PANTHER" id="PTHR43344">
    <property type="entry name" value="PHOSPHOSERINE PHOSPHATASE"/>
    <property type="match status" value="1"/>
</dbReference>
<comment type="catalytic activity">
    <reaction evidence="12">
        <text>O-phospho-L-serine + H2O = L-serine + phosphate</text>
        <dbReference type="Rhea" id="RHEA:21208"/>
        <dbReference type="ChEBI" id="CHEBI:15377"/>
        <dbReference type="ChEBI" id="CHEBI:33384"/>
        <dbReference type="ChEBI" id="CHEBI:43474"/>
        <dbReference type="ChEBI" id="CHEBI:57524"/>
        <dbReference type="EC" id="3.1.3.3"/>
    </reaction>
</comment>
<dbReference type="PANTHER" id="PTHR43344:SF2">
    <property type="entry name" value="PHOSPHOSERINE PHOSPHATASE"/>
    <property type="match status" value="1"/>
</dbReference>
<dbReference type="GO" id="GO:0005737">
    <property type="term" value="C:cytoplasm"/>
    <property type="evidence" value="ECO:0007669"/>
    <property type="project" value="TreeGrafter"/>
</dbReference>
<comment type="pathway">
    <text evidence="2">Amino-acid biosynthesis; L-serine biosynthesis; L-serine from 3-phospho-D-glycerate: step 3/3.</text>
</comment>
<evidence type="ECO:0000256" key="5">
    <source>
        <dbReference type="ARBA" id="ARBA00015196"/>
    </source>
</evidence>
<evidence type="ECO:0000256" key="7">
    <source>
        <dbReference type="ARBA" id="ARBA00022723"/>
    </source>
</evidence>
<comment type="caution">
    <text evidence="15">The sequence shown here is derived from an EMBL/GenBank/DDBJ whole genome shotgun (WGS) entry which is preliminary data.</text>
</comment>
<comment type="cofactor">
    <cofactor evidence="1">
        <name>Mg(2+)</name>
        <dbReference type="ChEBI" id="CHEBI:18420"/>
    </cofactor>
</comment>
<keyword evidence="7" id="KW-0479">Metal-binding</keyword>
<dbReference type="AlphaFoldDB" id="A0A4R9LSY2"/>
<evidence type="ECO:0000256" key="14">
    <source>
        <dbReference type="PIRSR" id="PIRSR604469-1"/>
    </source>
</evidence>
<dbReference type="GO" id="GO:0006564">
    <property type="term" value="P:L-serine biosynthetic process"/>
    <property type="evidence" value="ECO:0007669"/>
    <property type="project" value="UniProtKB-KW"/>
</dbReference>
<dbReference type="SUPFAM" id="SSF56784">
    <property type="entry name" value="HAD-like"/>
    <property type="match status" value="1"/>
</dbReference>
<evidence type="ECO:0000256" key="1">
    <source>
        <dbReference type="ARBA" id="ARBA00001946"/>
    </source>
</evidence>
<sequence length="293" mass="32936">MSVLLFIKKGKFENFSFVSSIQNQDLKSKLLVNPVPSFSFDHSCIEIRLENSLPREELVGLRAAVSSDRIDVLQIENHLNPKEPNLFCFDMDSTVIQEEVIDELARKHGVYEQVASVTKQAMDGGMGFEEALRKRVILLNGLSRKSFGEVYELLHLNPGMDILFQELPKFQTKISILSGGFTPVLDLFAKKYPVSFYRANHLEEKEGVFTGEILGEIIGKEKKAEYLNLYSNEQNITKQQIVAVGDGANDGLMLQSASIGIGFHAKQGLKDQILNWIDFSDMSVLLFLFRPAA</sequence>
<keyword evidence="6" id="KW-0028">Amino-acid biosynthesis</keyword>
<evidence type="ECO:0000256" key="13">
    <source>
        <dbReference type="ARBA" id="ARBA00048523"/>
    </source>
</evidence>
<evidence type="ECO:0000256" key="9">
    <source>
        <dbReference type="ARBA" id="ARBA00022842"/>
    </source>
</evidence>
<dbReference type="NCBIfam" id="TIGR01488">
    <property type="entry name" value="HAD-SF-IB"/>
    <property type="match status" value="1"/>
</dbReference>
<evidence type="ECO:0000313" key="16">
    <source>
        <dbReference type="Proteomes" id="UP000298264"/>
    </source>
</evidence>
<keyword evidence="16" id="KW-1185">Reference proteome</keyword>
<dbReference type="NCBIfam" id="TIGR00338">
    <property type="entry name" value="serB"/>
    <property type="match status" value="1"/>
</dbReference>
<dbReference type="Proteomes" id="UP000298264">
    <property type="component" value="Unassembled WGS sequence"/>
</dbReference>
<name>A0A4R9LSY2_9LEPT</name>
<evidence type="ECO:0000256" key="12">
    <source>
        <dbReference type="ARBA" id="ARBA00048138"/>
    </source>
</evidence>
<keyword evidence="10" id="KW-0718">Serine biosynthesis</keyword>
<feature type="active site" description="Proton donor" evidence="14">
    <location>
        <position position="92"/>
    </location>
</feature>
<dbReference type="InterPro" id="IPR050582">
    <property type="entry name" value="HAD-like_SerB"/>
</dbReference>
<evidence type="ECO:0000256" key="8">
    <source>
        <dbReference type="ARBA" id="ARBA00022801"/>
    </source>
</evidence>